<feature type="transmembrane region" description="Helical" evidence="5">
    <location>
        <begin position="255"/>
        <end position="275"/>
    </location>
</feature>
<accession>A0ABP7ANC4</accession>
<keyword evidence="4 5" id="KW-0472">Membrane</keyword>
<dbReference type="PROSITE" id="PS50801">
    <property type="entry name" value="STAS"/>
    <property type="match status" value="1"/>
</dbReference>
<evidence type="ECO:0000313" key="7">
    <source>
        <dbReference type="EMBL" id="GAA3636360.1"/>
    </source>
</evidence>
<evidence type="ECO:0000256" key="3">
    <source>
        <dbReference type="ARBA" id="ARBA00022989"/>
    </source>
</evidence>
<feature type="transmembrane region" description="Helical" evidence="5">
    <location>
        <begin position="45"/>
        <end position="66"/>
    </location>
</feature>
<feature type="transmembrane region" description="Helical" evidence="5">
    <location>
        <begin position="20"/>
        <end position="39"/>
    </location>
</feature>
<feature type="domain" description="STAS" evidence="6">
    <location>
        <begin position="442"/>
        <end position="557"/>
    </location>
</feature>
<evidence type="ECO:0000313" key="8">
    <source>
        <dbReference type="Proteomes" id="UP001501697"/>
    </source>
</evidence>
<dbReference type="PANTHER" id="PTHR11814">
    <property type="entry name" value="SULFATE TRANSPORTER"/>
    <property type="match status" value="1"/>
</dbReference>
<dbReference type="Pfam" id="PF00916">
    <property type="entry name" value="Sulfate_transp"/>
    <property type="match status" value="1"/>
</dbReference>
<keyword evidence="8" id="KW-1185">Reference proteome</keyword>
<dbReference type="Gene3D" id="3.30.750.24">
    <property type="entry name" value="STAS domain"/>
    <property type="match status" value="1"/>
</dbReference>
<dbReference type="RefSeq" id="WP_344738017.1">
    <property type="nucleotide sequence ID" value="NZ_BAAAYU010000005.1"/>
</dbReference>
<reference evidence="8" key="1">
    <citation type="journal article" date="2019" name="Int. J. Syst. Evol. Microbiol.">
        <title>The Global Catalogue of Microorganisms (GCM) 10K type strain sequencing project: providing services to taxonomists for standard genome sequencing and annotation.</title>
        <authorList>
            <consortium name="The Broad Institute Genomics Platform"/>
            <consortium name="The Broad Institute Genome Sequencing Center for Infectious Disease"/>
            <person name="Wu L."/>
            <person name="Ma J."/>
        </authorList>
    </citation>
    <scope>NUCLEOTIDE SEQUENCE [LARGE SCALE GENOMIC DNA]</scope>
    <source>
        <strain evidence="8">JCM 16544</strain>
    </source>
</reference>
<proteinExistence type="predicted"/>
<feature type="transmembrane region" description="Helical" evidence="5">
    <location>
        <begin position="209"/>
        <end position="235"/>
    </location>
</feature>
<feature type="transmembrane region" description="Helical" evidence="5">
    <location>
        <begin position="128"/>
        <end position="150"/>
    </location>
</feature>
<dbReference type="EMBL" id="BAAAYU010000005">
    <property type="protein sequence ID" value="GAA3636360.1"/>
    <property type="molecule type" value="Genomic_DNA"/>
</dbReference>
<feature type="transmembrane region" description="Helical" evidence="5">
    <location>
        <begin position="181"/>
        <end position="202"/>
    </location>
</feature>
<evidence type="ECO:0000256" key="1">
    <source>
        <dbReference type="ARBA" id="ARBA00004141"/>
    </source>
</evidence>
<organism evidence="7 8">
    <name type="scientific">Microbacterium awajiense</name>
    <dbReference type="NCBI Taxonomy" id="415214"/>
    <lineage>
        <taxon>Bacteria</taxon>
        <taxon>Bacillati</taxon>
        <taxon>Actinomycetota</taxon>
        <taxon>Actinomycetes</taxon>
        <taxon>Micrococcales</taxon>
        <taxon>Microbacteriaceae</taxon>
        <taxon>Microbacterium</taxon>
    </lineage>
</organism>
<evidence type="ECO:0000256" key="2">
    <source>
        <dbReference type="ARBA" id="ARBA00022692"/>
    </source>
</evidence>
<protein>
    <submittedName>
        <fullName evidence="7">SulP family inorganic anion transporter</fullName>
    </submittedName>
</protein>
<sequence length="564" mass="59533">MSALAKVIPPWMREYKAGWLPADIIAGVTLAAIAIPEVMGYTSIAQTPVITGLYTIIFPTLVFALLGSSRLLVVGADSATAAILAAGLAGIGIAGLSPNTTEWVAWTSLIALVCGGLLVLARLLRLGFLGDFLSASVLIGFLTGVGIQVLTGQLPDMLGISKGSGNWFEQQWNTITHVVDANIWAVSFAAGTLVIIVGCKLISPKIPGAVIAVILSIIVSTMVNASEMLGVAVIGPVQGGLPPIGLPQDINLGDIPAVMGVALSCFFLIIAQSAATSRSFAMKHGQRVDVNRDIVGLAGANFAAGLTGTFVVNGSPTKTEILDQQNGRSQMANITMSIVVLLVVLFLTPFLTNMPVAVLAAIVFMIGLSLVDIKGLARIRAARVSEFVIACVTAIVVFGWGVEQGIILAIILSIVELVRRAYSPRDFLIGEDKQGSPTYVPAAEGAQSLPGLILFRFDARLFYANASLFVDDIRGLIDHAPEPVKWLVLDCSSIGDIDYSASLNLADLITALHDENRVFALAAVDPMLMEDLHAYRTLESFDNAHIYPTIEDSIAAFRAASRAE</sequence>
<comment type="caution">
    <text evidence="7">The sequence shown here is derived from an EMBL/GenBank/DDBJ whole genome shotgun (WGS) entry which is preliminary data.</text>
</comment>
<dbReference type="InterPro" id="IPR036513">
    <property type="entry name" value="STAS_dom_sf"/>
</dbReference>
<dbReference type="Proteomes" id="UP001501697">
    <property type="component" value="Unassembled WGS sequence"/>
</dbReference>
<dbReference type="Pfam" id="PF01740">
    <property type="entry name" value="STAS"/>
    <property type="match status" value="1"/>
</dbReference>
<dbReference type="InterPro" id="IPR001902">
    <property type="entry name" value="SLC26A/SulP_fam"/>
</dbReference>
<evidence type="ECO:0000256" key="5">
    <source>
        <dbReference type="SAM" id="Phobius"/>
    </source>
</evidence>
<feature type="transmembrane region" description="Helical" evidence="5">
    <location>
        <begin position="356"/>
        <end position="375"/>
    </location>
</feature>
<gene>
    <name evidence="7" type="ORF">GCM10022200_19640</name>
</gene>
<feature type="transmembrane region" description="Helical" evidence="5">
    <location>
        <begin position="78"/>
        <end position="97"/>
    </location>
</feature>
<dbReference type="InterPro" id="IPR011547">
    <property type="entry name" value="SLC26A/SulP_dom"/>
</dbReference>
<dbReference type="SUPFAM" id="SSF52091">
    <property type="entry name" value="SpoIIaa-like"/>
    <property type="match status" value="1"/>
</dbReference>
<keyword evidence="2 5" id="KW-0812">Transmembrane</keyword>
<dbReference type="CDD" id="cd07042">
    <property type="entry name" value="STAS_SulP_like_sulfate_transporter"/>
    <property type="match status" value="1"/>
</dbReference>
<keyword evidence="3 5" id="KW-1133">Transmembrane helix</keyword>
<evidence type="ECO:0000259" key="6">
    <source>
        <dbReference type="PROSITE" id="PS50801"/>
    </source>
</evidence>
<dbReference type="InterPro" id="IPR002645">
    <property type="entry name" value="STAS_dom"/>
</dbReference>
<name>A0ABP7ANC4_9MICO</name>
<evidence type="ECO:0000256" key="4">
    <source>
        <dbReference type="ARBA" id="ARBA00023136"/>
    </source>
</evidence>
<comment type="subcellular location">
    <subcellularLocation>
        <location evidence="1">Membrane</location>
        <topology evidence="1">Multi-pass membrane protein</topology>
    </subcellularLocation>
</comment>
<feature type="transmembrane region" description="Helical" evidence="5">
    <location>
        <begin position="387"/>
        <end position="415"/>
    </location>
</feature>
<feature type="transmembrane region" description="Helical" evidence="5">
    <location>
        <begin position="103"/>
        <end position="121"/>
    </location>
</feature>